<accession>A6P2G9</accession>
<dbReference type="STRING" id="411467.BACCAP_04700"/>
<dbReference type="AlphaFoldDB" id="A6P2G9"/>
<organism evidence="1 2">
    <name type="scientific">Pseudoflavonifractor capillosus ATCC 29799</name>
    <dbReference type="NCBI Taxonomy" id="411467"/>
    <lineage>
        <taxon>Bacteria</taxon>
        <taxon>Bacillati</taxon>
        <taxon>Bacillota</taxon>
        <taxon>Clostridia</taxon>
        <taxon>Eubacteriales</taxon>
        <taxon>Oscillospiraceae</taxon>
        <taxon>Pseudoflavonifractor</taxon>
    </lineage>
</organism>
<comment type="caution">
    <text evidence="1">The sequence shown here is derived from an EMBL/GenBank/DDBJ whole genome shotgun (WGS) entry which is preliminary data.</text>
</comment>
<reference evidence="1 2" key="2">
    <citation type="submission" date="2007-06" db="EMBL/GenBank/DDBJ databases">
        <title>Draft genome sequence of Pseudoflavonifractor capillosus ATCC 29799.</title>
        <authorList>
            <person name="Sudarsanam P."/>
            <person name="Ley R."/>
            <person name="Guruge J."/>
            <person name="Turnbaugh P.J."/>
            <person name="Mahowald M."/>
            <person name="Liep D."/>
            <person name="Gordon J."/>
        </authorList>
    </citation>
    <scope>NUCLEOTIDE SEQUENCE [LARGE SCALE GENOMIC DNA]</scope>
    <source>
        <strain evidence="1 2">ATCC 29799</strain>
    </source>
</reference>
<keyword evidence="2" id="KW-1185">Reference proteome</keyword>
<evidence type="ECO:0000313" key="2">
    <source>
        <dbReference type="Proteomes" id="UP000003639"/>
    </source>
</evidence>
<proteinExistence type="predicted"/>
<gene>
    <name evidence="1" type="ORF">BACCAP_04700</name>
</gene>
<protein>
    <submittedName>
        <fullName evidence="1">Uncharacterized protein</fullName>
    </submittedName>
</protein>
<evidence type="ECO:0000313" key="1">
    <source>
        <dbReference type="EMBL" id="EDM97556.1"/>
    </source>
</evidence>
<reference evidence="1 2" key="1">
    <citation type="submission" date="2007-04" db="EMBL/GenBank/DDBJ databases">
        <authorList>
            <person name="Fulton L."/>
            <person name="Clifton S."/>
            <person name="Fulton B."/>
            <person name="Xu J."/>
            <person name="Minx P."/>
            <person name="Pepin K.H."/>
            <person name="Johnson M."/>
            <person name="Thiruvilangam P."/>
            <person name="Bhonagiri V."/>
            <person name="Nash W.E."/>
            <person name="Mardis E.R."/>
            <person name="Wilson R.K."/>
        </authorList>
    </citation>
    <scope>NUCLEOTIDE SEQUENCE [LARGE SCALE GENOMIC DNA]</scope>
    <source>
        <strain evidence="1 2">ATCC 29799</strain>
    </source>
</reference>
<sequence>MIFWNDGVLKHLGKVVQVQNDGILLLNEWNLFFELTVFLRLSFGNSILRMTV</sequence>
<name>A6P2G9_9FIRM</name>
<dbReference type="Proteomes" id="UP000003639">
    <property type="component" value="Unassembled WGS sequence"/>
</dbReference>
<dbReference type="EMBL" id="AAXG02000053">
    <property type="protein sequence ID" value="EDM97556.1"/>
    <property type="molecule type" value="Genomic_DNA"/>
</dbReference>